<dbReference type="PANTHER" id="PTHR22958:SF1">
    <property type="entry name" value="GLYCEROPHOSPHOCHOLINE PHOSPHODIESTERASE GPCPD1"/>
    <property type="match status" value="1"/>
</dbReference>
<keyword evidence="1" id="KW-0378">Hydrolase</keyword>
<proteinExistence type="predicted"/>
<feature type="domain" description="GP-PDE" evidence="2">
    <location>
        <begin position="258"/>
        <end position="610"/>
    </location>
</feature>
<evidence type="ECO:0000313" key="4">
    <source>
        <dbReference type="Proteomes" id="UP000030693"/>
    </source>
</evidence>
<protein>
    <recommendedName>
        <fullName evidence="2">GP-PDE domain-containing protein</fullName>
    </recommendedName>
</protein>
<dbReference type="AlphaFoldDB" id="A0A058Z6N5"/>
<evidence type="ECO:0000259" key="2">
    <source>
        <dbReference type="PROSITE" id="PS51704"/>
    </source>
</evidence>
<reference evidence="3" key="1">
    <citation type="submission" date="2013-04" db="EMBL/GenBank/DDBJ databases">
        <title>The Genome Sequence of Fonticula alba ATCC 38817.</title>
        <authorList>
            <consortium name="The Broad Institute Genomics Platform"/>
            <person name="Russ C."/>
            <person name="Cuomo C."/>
            <person name="Burger G."/>
            <person name="Gray M.W."/>
            <person name="Holland P.W.H."/>
            <person name="King N."/>
            <person name="Lang F.B.F."/>
            <person name="Roger A.J."/>
            <person name="Ruiz-Trillo I."/>
            <person name="Brown M."/>
            <person name="Walker B."/>
            <person name="Young S."/>
            <person name="Zeng Q."/>
            <person name="Gargeya S."/>
            <person name="Fitzgerald M."/>
            <person name="Haas B."/>
            <person name="Abouelleil A."/>
            <person name="Allen A.W."/>
            <person name="Alvarado L."/>
            <person name="Arachchi H.M."/>
            <person name="Berlin A.M."/>
            <person name="Chapman S.B."/>
            <person name="Gainer-Dewar J."/>
            <person name="Goldberg J."/>
            <person name="Griggs A."/>
            <person name="Gujja S."/>
            <person name="Hansen M."/>
            <person name="Howarth C."/>
            <person name="Imamovic A."/>
            <person name="Ireland A."/>
            <person name="Larimer J."/>
            <person name="McCowan C."/>
            <person name="Murphy C."/>
            <person name="Pearson M."/>
            <person name="Poon T.W."/>
            <person name="Priest M."/>
            <person name="Roberts A."/>
            <person name="Saif S."/>
            <person name="Shea T."/>
            <person name="Sisk P."/>
            <person name="Sykes S."/>
            <person name="Wortman J."/>
            <person name="Nusbaum C."/>
            <person name="Birren B."/>
        </authorList>
    </citation>
    <scope>NUCLEOTIDE SEQUENCE [LARGE SCALE GENOMIC DNA]</scope>
    <source>
        <strain evidence="3">ATCC 38817</strain>
    </source>
</reference>
<dbReference type="InterPro" id="IPR017946">
    <property type="entry name" value="PLC-like_Pdiesterase_TIM-brl"/>
</dbReference>
<dbReference type="OrthoDB" id="1058301at2759"/>
<dbReference type="Gene3D" id="3.20.20.190">
    <property type="entry name" value="Phosphatidylinositol (PI) phosphodiesterase"/>
    <property type="match status" value="1"/>
</dbReference>
<evidence type="ECO:0000313" key="3">
    <source>
        <dbReference type="EMBL" id="KCV69578.1"/>
    </source>
</evidence>
<dbReference type="STRING" id="691883.A0A058Z6N5"/>
<dbReference type="Pfam" id="PF03009">
    <property type="entry name" value="GDPD"/>
    <property type="match status" value="1"/>
</dbReference>
<accession>A0A058Z6N5</accession>
<dbReference type="InterPro" id="IPR030395">
    <property type="entry name" value="GP_PDE_dom"/>
</dbReference>
<name>A0A058Z6N5_FONAL</name>
<evidence type="ECO:0000256" key="1">
    <source>
        <dbReference type="ARBA" id="ARBA00022801"/>
    </source>
</evidence>
<dbReference type="PROSITE" id="PS51704">
    <property type="entry name" value="GP_PDE"/>
    <property type="match status" value="1"/>
</dbReference>
<dbReference type="PANTHER" id="PTHR22958">
    <property type="entry name" value="GLYCEROPHOSPHORYL DIESTER PHOSPHODIESTERASE"/>
    <property type="match status" value="1"/>
</dbReference>
<dbReference type="Proteomes" id="UP000030693">
    <property type="component" value="Unassembled WGS sequence"/>
</dbReference>
<dbReference type="GO" id="GO:0008081">
    <property type="term" value="F:phosphoric diester hydrolase activity"/>
    <property type="evidence" value="ECO:0007669"/>
    <property type="project" value="InterPro"/>
</dbReference>
<gene>
    <name evidence="3" type="ORF">H696_04000</name>
</gene>
<dbReference type="eggNOG" id="KOG2421">
    <property type="taxonomic scope" value="Eukaryota"/>
</dbReference>
<dbReference type="EMBL" id="KB932206">
    <property type="protein sequence ID" value="KCV69578.1"/>
    <property type="molecule type" value="Genomic_DNA"/>
</dbReference>
<keyword evidence="4" id="KW-1185">Reference proteome</keyword>
<organism evidence="3">
    <name type="scientific">Fonticula alba</name>
    <name type="common">Slime mold</name>
    <dbReference type="NCBI Taxonomy" id="691883"/>
    <lineage>
        <taxon>Eukaryota</taxon>
        <taxon>Rotosphaerida</taxon>
        <taxon>Fonticulaceae</taxon>
        <taxon>Fonticula</taxon>
    </lineage>
</organism>
<sequence length="618" mass="64519">MLPLSEGQAELRVRFGVRDTNPIELLAAGLPNGADTSALSVKMSVFSAGEANAPAALLPQINICNYGALSDSQCDKYLALLEALGPQPPSARTPVGPFPSFVPTIQPEFGVPWSAGDSFEFTLRLQEAALKQVFMCFEIFSAPSGPEGSTSPVPMLLASATVTPGQFAGKSADIIEAALLSAGCPSRPAGRLRADVLIGRALPASVLALAASATIPSPGMQADFPFTSLPSTAGSSADELAGVTLPAPTYGPVSGLGARRVGHRGAGASDRNVSPSPAWLSPLRENTLLSLLRASRNGADGVEFDVLLSKCKQVVVYHNTDARVRGTVRSDGDAGAQGFEDVVINLNQMSTKQLRSLHLGLTGEVPGADGQPADLGGDPGFECMSTEPGHGRAAGTVCPINQDPNASGVATASGQASTTPCVPAPGYMPSLQQLFDTLPPGLMFNIEIKFPTPAIVPDEVNTFDQWADRNFMLDEILRVALAPQPICARPIVISSFDPEICYLARLKQSAIPVIFLTTGGHPVYGAYGDVRSMSVAAAISFARVARLHGVCSFTAPLVEQPELITLVKKFGLSLFTWGSHNNDAKEATKARSLGVDGIISDLFHLPQAPTGEATLGDQ</sequence>
<dbReference type="InterPro" id="IPR051578">
    <property type="entry name" value="GDPD"/>
</dbReference>
<dbReference type="RefSeq" id="XP_009496143.1">
    <property type="nucleotide sequence ID" value="XM_009497868.1"/>
</dbReference>
<dbReference type="GO" id="GO:0046475">
    <property type="term" value="P:glycerophospholipid catabolic process"/>
    <property type="evidence" value="ECO:0007669"/>
    <property type="project" value="TreeGrafter"/>
</dbReference>
<dbReference type="GeneID" id="20528725"/>
<dbReference type="SUPFAM" id="SSF51695">
    <property type="entry name" value="PLC-like phosphodiesterases"/>
    <property type="match status" value="1"/>
</dbReference>